<dbReference type="AlphaFoldDB" id="A0A928VSZ6"/>
<feature type="domain" description="CoA-binding" evidence="4">
    <location>
        <begin position="3"/>
        <end position="99"/>
    </location>
</feature>
<gene>
    <name evidence="5" type="ORF">IQ266_22215</name>
</gene>
<dbReference type="InterPro" id="IPR005810">
    <property type="entry name" value="CoA_lig_alpha"/>
</dbReference>
<dbReference type="InterPro" id="IPR016102">
    <property type="entry name" value="Succinyl-CoA_synth-like"/>
</dbReference>
<name>A0A928VSZ6_9CYAN</name>
<dbReference type="PIRSF" id="PIRSF001553">
    <property type="entry name" value="SucCS_alpha"/>
    <property type="match status" value="1"/>
</dbReference>
<dbReference type="SUPFAM" id="SSF51735">
    <property type="entry name" value="NAD(P)-binding Rossmann-fold domains"/>
    <property type="match status" value="1"/>
</dbReference>
<dbReference type="Proteomes" id="UP000625316">
    <property type="component" value="Unassembled WGS sequence"/>
</dbReference>
<dbReference type="PRINTS" id="PR01798">
    <property type="entry name" value="SCOASYNTHASE"/>
</dbReference>
<protein>
    <submittedName>
        <fullName evidence="5">CoA-binding protein</fullName>
    </submittedName>
</protein>
<proteinExistence type="predicted"/>
<dbReference type="InterPro" id="IPR005811">
    <property type="entry name" value="SUCC_ACL_C"/>
</dbReference>
<dbReference type="PANTHER" id="PTHR11117">
    <property type="entry name" value="SUCCINYL-COA LIGASE SUBUNIT ALPHA"/>
    <property type="match status" value="1"/>
</dbReference>
<evidence type="ECO:0000313" key="5">
    <source>
        <dbReference type="EMBL" id="MBE9032456.1"/>
    </source>
</evidence>
<dbReference type="GO" id="GO:0000166">
    <property type="term" value="F:nucleotide binding"/>
    <property type="evidence" value="ECO:0007669"/>
    <property type="project" value="UniProtKB-KW"/>
</dbReference>
<keyword evidence="1" id="KW-0436">Ligase</keyword>
<sequence length="303" mass="31638">MGFLASGQVIVQGVTEPLGLTIVPLMQRYGTRLVAGVASGLEDQVVADLPVANLVQQVVADFGPITTSIICVSPYRVLDAALEAMQMGIRQLVLMTQGVPPLDMLQLVQAASASGTLVLGGNTPGLIMPGQNLLLGIHPPQFYAPGKVGIISRNGTLTYEVARNLTATGFGQSIALSIGADSIVGSTLSQWLQILEMDEQTEAIVLVGQVGSDAEEIAAQCITESITKPVVAYIAGQTAPRHRRLGHANVILESQSGNFGSTLGTVASKTKALQRAGVPVAESPAQLPELLQHVMDMLVLETA</sequence>
<dbReference type="RefSeq" id="WP_264327273.1">
    <property type="nucleotide sequence ID" value="NZ_JADEXQ010000106.1"/>
</dbReference>
<dbReference type="GO" id="GO:0004776">
    <property type="term" value="F:succinate-CoA ligase (GDP-forming) activity"/>
    <property type="evidence" value="ECO:0007669"/>
    <property type="project" value="TreeGrafter"/>
</dbReference>
<evidence type="ECO:0000256" key="3">
    <source>
        <dbReference type="PIRSR" id="PIRSR001553-1"/>
    </source>
</evidence>
<feature type="active site" description="Tele-phosphohistidine intermediate" evidence="3">
    <location>
        <position position="247"/>
    </location>
</feature>
<keyword evidence="2" id="KW-0547">Nucleotide-binding</keyword>
<evidence type="ECO:0000256" key="2">
    <source>
        <dbReference type="ARBA" id="ARBA00022741"/>
    </source>
</evidence>
<dbReference type="PANTHER" id="PTHR11117:SF2">
    <property type="entry name" value="SUCCINATE--COA LIGASE [ADP_GDP-FORMING] SUBUNIT ALPHA, MITOCHONDRIAL"/>
    <property type="match status" value="1"/>
</dbReference>
<dbReference type="Pfam" id="PF00549">
    <property type="entry name" value="Ligase_CoA"/>
    <property type="match status" value="1"/>
</dbReference>
<dbReference type="InterPro" id="IPR003781">
    <property type="entry name" value="CoA-bd"/>
</dbReference>
<accession>A0A928VSZ6</accession>
<dbReference type="Gene3D" id="3.40.50.720">
    <property type="entry name" value="NAD(P)-binding Rossmann-like Domain"/>
    <property type="match status" value="1"/>
</dbReference>
<organism evidence="5 6">
    <name type="scientific">Romeriopsis navalis LEGE 11480</name>
    <dbReference type="NCBI Taxonomy" id="2777977"/>
    <lineage>
        <taxon>Bacteria</taxon>
        <taxon>Bacillati</taxon>
        <taxon>Cyanobacteriota</taxon>
        <taxon>Cyanophyceae</taxon>
        <taxon>Leptolyngbyales</taxon>
        <taxon>Leptolyngbyaceae</taxon>
        <taxon>Romeriopsis</taxon>
        <taxon>Romeriopsis navalis</taxon>
    </lineage>
</organism>
<reference evidence="5" key="1">
    <citation type="submission" date="2020-10" db="EMBL/GenBank/DDBJ databases">
        <authorList>
            <person name="Castelo-Branco R."/>
            <person name="Eusebio N."/>
            <person name="Adriana R."/>
            <person name="Vieira A."/>
            <person name="Brugerolle De Fraissinette N."/>
            <person name="Rezende De Castro R."/>
            <person name="Schneider M.P."/>
            <person name="Vasconcelos V."/>
            <person name="Leao P.N."/>
        </authorList>
    </citation>
    <scope>NUCLEOTIDE SEQUENCE</scope>
    <source>
        <strain evidence="5">LEGE 11480</strain>
    </source>
</reference>
<evidence type="ECO:0000313" key="6">
    <source>
        <dbReference type="Proteomes" id="UP000625316"/>
    </source>
</evidence>
<dbReference type="GO" id="GO:0006099">
    <property type="term" value="P:tricarboxylic acid cycle"/>
    <property type="evidence" value="ECO:0007669"/>
    <property type="project" value="TreeGrafter"/>
</dbReference>
<evidence type="ECO:0000256" key="1">
    <source>
        <dbReference type="ARBA" id="ARBA00022598"/>
    </source>
</evidence>
<dbReference type="SMART" id="SM00881">
    <property type="entry name" value="CoA_binding"/>
    <property type="match status" value="1"/>
</dbReference>
<dbReference type="EMBL" id="JADEXQ010000106">
    <property type="protein sequence ID" value="MBE9032456.1"/>
    <property type="molecule type" value="Genomic_DNA"/>
</dbReference>
<dbReference type="Gene3D" id="3.40.50.261">
    <property type="entry name" value="Succinyl-CoA synthetase domains"/>
    <property type="match status" value="1"/>
</dbReference>
<keyword evidence="6" id="KW-1185">Reference proteome</keyword>
<dbReference type="InterPro" id="IPR036291">
    <property type="entry name" value="NAD(P)-bd_dom_sf"/>
</dbReference>
<evidence type="ECO:0000259" key="4">
    <source>
        <dbReference type="SMART" id="SM00881"/>
    </source>
</evidence>
<dbReference type="GO" id="GO:0009361">
    <property type="term" value="C:succinate-CoA ligase complex (ADP-forming)"/>
    <property type="evidence" value="ECO:0007669"/>
    <property type="project" value="TreeGrafter"/>
</dbReference>
<dbReference type="Pfam" id="PF02629">
    <property type="entry name" value="CoA_binding"/>
    <property type="match status" value="1"/>
</dbReference>
<comment type="caution">
    <text evidence="5">The sequence shown here is derived from an EMBL/GenBank/DDBJ whole genome shotgun (WGS) entry which is preliminary data.</text>
</comment>
<dbReference type="GO" id="GO:0004775">
    <property type="term" value="F:succinate-CoA ligase (ADP-forming) activity"/>
    <property type="evidence" value="ECO:0007669"/>
    <property type="project" value="TreeGrafter"/>
</dbReference>
<dbReference type="SUPFAM" id="SSF52210">
    <property type="entry name" value="Succinyl-CoA synthetase domains"/>
    <property type="match status" value="1"/>
</dbReference>